<dbReference type="GO" id="GO:0030976">
    <property type="term" value="F:thiamine pyrophosphate binding"/>
    <property type="evidence" value="ECO:0007669"/>
    <property type="project" value="InterPro"/>
</dbReference>
<dbReference type="InterPro" id="IPR012001">
    <property type="entry name" value="Thiamin_PyroP_enz_TPP-bd_dom"/>
</dbReference>
<dbReference type="GO" id="GO:0000287">
    <property type="term" value="F:magnesium ion binding"/>
    <property type="evidence" value="ECO:0007669"/>
    <property type="project" value="InterPro"/>
</dbReference>
<protein>
    <submittedName>
        <fullName evidence="8">Thiamine pyrophosphate-binding protein</fullName>
    </submittedName>
</protein>
<keyword evidence="9" id="KW-1185">Reference proteome</keyword>
<dbReference type="InterPro" id="IPR029035">
    <property type="entry name" value="DHS-like_NAD/FAD-binding_dom"/>
</dbReference>
<dbReference type="Pfam" id="PF02776">
    <property type="entry name" value="TPP_enzyme_N"/>
    <property type="match status" value="1"/>
</dbReference>
<dbReference type="PANTHER" id="PTHR18968:SF13">
    <property type="entry name" value="ACETOLACTATE SYNTHASE CATALYTIC SUBUNIT, MITOCHONDRIAL"/>
    <property type="match status" value="1"/>
</dbReference>
<dbReference type="Gene3D" id="3.40.50.970">
    <property type="match status" value="2"/>
</dbReference>
<comment type="caution">
    <text evidence="8">The sequence shown here is derived from an EMBL/GenBank/DDBJ whole genome shotgun (WGS) entry which is preliminary data.</text>
</comment>
<dbReference type="CDD" id="cd07035">
    <property type="entry name" value="TPP_PYR_POX_like"/>
    <property type="match status" value="1"/>
</dbReference>
<dbReference type="InterPro" id="IPR029061">
    <property type="entry name" value="THDP-binding"/>
</dbReference>
<dbReference type="Pfam" id="PF00205">
    <property type="entry name" value="TPP_enzyme_M"/>
    <property type="match status" value="1"/>
</dbReference>
<dbReference type="InterPro" id="IPR045229">
    <property type="entry name" value="TPP_enz"/>
</dbReference>
<comment type="cofactor">
    <cofactor evidence="1">
        <name>thiamine diphosphate</name>
        <dbReference type="ChEBI" id="CHEBI:58937"/>
    </cofactor>
</comment>
<evidence type="ECO:0000256" key="3">
    <source>
        <dbReference type="ARBA" id="ARBA00023052"/>
    </source>
</evidence>
<dbReference type="Gene3D" id="3.40.50.1220">
    <property type="entry name" value="TPP-binding domain"/>
    <property type="match status" value="1"/>
</dbReference>
<organism evidence="8 9">
    <name type="scientific">Halalkalibacter oceani</name>
    <dbReference type="NCBI Taxonomy" id="1653776"/>
    <lineage>
        <taxon>Bacteria</taxon>
        <taxon>Bacillati</taxon>
        <taxon>Bacillota</taxon>
        <taxon>Bacilli</taxon>
        <taxon>Bacillales</taxon>
        <taxon>Bacillaceae</taxon>
        <taxon>Halalkalibacter</taxon>
    </lineage>
</organism>
<dbReference type="GO" id="GO:0009097">
    <property type="term" value="P:isoleucine biosynthetic process"/>
    <property type="evidence" value="ECO:0007669"/>
    <property type="project" value="TreeGrafter"/>
</dbReference>
<dbReference type="GO" id="GO:0009099">
    <property type="term" value="P:L-valine biosynthetic process"/>
    <property type="evidence" value="ECO:0007669"/>
    <property type="project" value="TreeGrafter"/>
</dbReference>
<reference evidence="8" key="1">
    <citation type="submission" date="2022-05" db="EMBL/GenBank/DDBJ databases">
        <title>Comparative Genomics of Spacecraft Associated Microbes.</title>
        <authorList>
            <person name="Tran M.T."/>
            <person name="Wright A."/>
            <person name="Seuylemezian A."/>
            <person name="Eisen J."/>
            <person name="Coil D."/>
        </authorList>
    </citation>
    <scope>NUCLEOTIDE SEQUENCE</scope>
    <source>
        <strain evidence="8">214.1.1</strain>
    </source>
</reference>
<dbReference type="Pfam" id="PF02775">
    <property type="entry name" value="TPP_enzyme_C"/>
    <property type="match status" value="1"/>
</dbReference>
<sequence length="548" mass="58626">MMTVASIVAAHLKKWGVTHAFGIPGKPIVPLLIEMEEQGLSFVLTRHEAEAGFCAGGYALKKNTLGVAVGTSGPGGTNMLTAAGQAKAFNSPTLFITGHPSVNGSGKALGQDSSFFGTDLVKMFEPVTLFSASVERSEQFPLYFRHAIEKAFTGKRGPVHLSLPFEVLLEEISPFELELPADSPHMQSSNLEAILPILGKAKKPVLCIGKGVHASRAYEEICSFAERWQLPVMTTPGGKGAFVTTHPLSLGSFGLGGNERAHAYLEGGIDLMIVVGTKLSDMSLAGFKPHMYPEQIIQFDYDPTFIGKSLPVPTLAIVGDIKTNIWALMELDSASQQVAREYELPASVAATIESGAVPENAVYLSAAEALQALRSQLPQDAILFSDDGSHSFYAIKHFDILEPGTFHFDDVFGAMGNAIGYAVGAQLALPERRVVCVTGDGCMFMHGTAVSTAVNEQAPVLFFVLNNQRLDMVEKGMKHWLGKSVGAIYEHGLNVTGFAESMGATAICCRTAAEVESAVKQALSNKETTVIEVIVDPDEVPPILNRVE</sequence>
<dbReference type="CDD" id="cd00568">
    <property type="entry name" value="TPP_enzymes"/>
    <property type="match status" value="1"/>
</dbReference>
<comment type="similarity">
    <text evidence="2 4">Belongs to the TPP enzyme family.</text>
</comment>
<dbReference type="RefSeq" id="WP_251223483.1">
    <property type="nucleotide sequence ID" value="NZ_JAMBOL010000009.1"/>
</dbReference>
<dbReference type="GO" id="GO:0003984">
    <property type="term" value="F:acetolactate synthase activity"/>
    <property type="evidence" value="ECO:0007669"/>
    <property type="project" value="TreeGrafter"/>
</dbReference>
<dbReference type="GO" id="GO:0050660">
    <property type="term" value="F:flavin adenine dinucleotide binding"/>
    <property type="evidence" value="ECO:0007669"/>
    <property type="project" value="TreeGrafter"/>
</dbReference>
<dbReference type="AlphaFoldDB" id="A0A9X2DPH7"/>
<dbReference type="PANTHER" id="PTHR18968">
    <property type="entry name" value="THIAMINE PYROPHOSPHATE ENZYMES"/>
    <property type="match status" value="1"/>
</dbReference>
<gene>
    <name evidence="8" type="ORF">M3202_11565</name>
</gene>
<dbReference type="InterPro" id="IPR011766">
    <property type="entry name" value="TPP_enzyme_TPP-bd"/>
</dbReference>
<keyword evidence="3 4" id="KW-0786">Thiamine pyrophosphate</keyword>
<evidence type="ECO:0000256" key="4">
    <source>
        <dbReference type="RuleBase" id="RU362132"/>
    </source>
</evidence>
<evidence type="ECO:0000313" key="8">
    <source>
        <dbReference type="EMBL" id="MCM3714716.1"/>
    </source>
</evidence>
<feature type="domain" description="Thiamine pyrophosphate enzyme TPP-binding" evidence="6">
    <location>
        <begin position="388"/>
        <end position="533"/>
    </location>
</feature>
<evidence type="ECO:0000256" key="1">
    <source>
        <dbReference type="ARBA" id="ARBA00001964"/>
    </source>
</evidence>
<evidence type="ECO:0000313" key="9">
    <source>
        <dbReference type="Proteomes" id="UP001139179"/>
    </source>
</evidence>
<evidence type="ECO:0000256" key="2">
    <source>
        <dbReference type="ARBA" id="ARBA00007812"/>
    </source>
</evidence>
<feature type="domain" description="Thiamine pyrophosphate enzyme N-terminal TPP-binding" evidence="7">
    <location>
        <begin position="2"/>
        <end position="107"/>
    </location>
</feature>
<dbReference type="InterPro" id="IPR000399">
    <property type="entry name" value="TPP-bd_CS"/>
</dbReference>
<dbReference type="EMBL" id="JAMBOL010000009">
    <property type="protein sequence ID" value="MCM3714716.1"/>
    <property type="molecule type" value="Genomic_DNA"/>
</dbReference>
<evidence type="ECO:0000259" key="6">
    <source>
        <dbReference type="Pfam" id="PF02775"/>
    </source>
</evidence>
<dbReference type="PROSITE" id="PS00187">
    <property type="entry name" value="TPP_ENZYMES"/>
    <property type="match status" value="1"/>
</dbReference>
<proteinExistence type="inferred from homology"/>
<dbReference type="SUPFAM" id="SSF52467">
    <property type="entry name" value="DHS-like NAD/FAD-binding domain"/>
    <property type="match status" value="1"/>
</dbReference>
<dbReference type="InterPro" id="IPR012000">
    <property type="entry name" value="Thiamin_PyroP_enz_cen_dom"/>
</dbReference>
<feature type="domain" description="Thiamine pyrophosphate enzyme central" evidence="5">
    <location>
        <begin position="192"/>
        <end position="328"/>
    </location>
</feature>
<dbReference type="SUPFAM" id="SSF52518">
    <property type="entry name" value="Thiamin diphosphate-binding fold (THDP-binding)"/>
    <property type="match status" value="2"/>
</dbReference>
<evidence type="ECO:0000259" key="5">
    <source>
        <dbReference type="Pfam" id="PF00205"/>
    </source>
</evidence>
<evidence type="ECO:0000259" key="7">
    <source>
        <dbReference type="Pfam" id="PF02776"/>
    </source>
</evidence>
<name>A0A9X2DPH7_9BACI</name>
<dbReference type="GO" id="GO:0005948">
    <property type="term" value="C:acetolactate synthase complex"/>
    <property type="evidence" value="ECO:0007669"/>
    <property type="project" value="TreeGrafter"/>
</dbReference>
<accession>A0A9X2DPH7</accession>
<dbReference type="Proteomes" id="UP001139179">
    <property type="component" value="Unassembled WGS sequence"/>
</dbReference>